<protein>
    <recommendedName>
        <fullName evidence="1">DUF577 domain-containing protein</fullName>
    </recommendedName>
</protein>
<comment type="caution">
    <text evidence="2">The sequence shown here is derived from an EMBL/GenBank/DDBJ whole genome shotgun (WGS) entry which is preliminary data.</text>
</comment>
<dbReference type="PANTHER" id="PTHR31861:SF22">
    <property type="entry name" value="DUF577 DOMAIN-CONTAINING PROTEIN"/>
    <property type="match status" value="1"/>
</dbReference>
<evidence type="ECO:0000313" key="2">
    <source>
        <dbReference type="EMBL" id="CAA7055760.1"/>
    </source>
</evidence>
<name>A0A6D2L374_9BRAS</name>
<gene>
    <name evidence="2" type="ORF">MERR_LOCUS42996</name>
</gene>
<organism evidence="2 3">
    <name type="scientific">Microthlaspi erraticum</name>
    <dbReference type="NCBI Taxonomy" id="1685480"/>
    <lineage>
        <taxon>Eukaryota</taxon>
        <taxon>Viridiplantae</taxon>
        <taxon>Streptophyta</taxon>
        <taxon>Embryophyta</taxon>
        <taxon>Tracheophyta</taxon>
        <taxon>Spermatophyta</taxon>
        <taxon>Magnoliopsida</taxon>
        <taxon>eudicotyledons</taxon>
        <taxon>Gunneridae</taxon>
        <taxon>Pentapetalae</taxon>
        <taxon>rosids</taxon>
        <taxon>malvids</taxon>
        <taxon>Brassicales</taxon>
        <taxon>Brassicaceae</taxon>
        <taxon>Coluteocarpeae</taxon>
        <taxon>Microthlaspi</taxon>
    </lineage>
</organism>
<sequence length="587" mass="67784">MAESPDLTAKATAFLNTRNLEEVAKVLFPLFMDQETSEHQSSLALYEHCVATSPDSLTRKLLNVYLSSPSAIFRFRAIHLLSETISDLRNCNFRFSPPELNLIKPLLISCLWKKESKPSDIKILARIVSFVAHNNGGEWNELSDCILELANTDPRKACLVVLDLPLAYGRFITRFAKPILEKTETMLLGGGERDWSLALQTAIKIAVQVSDSETDVERIVLKPAEETVKKEFLQKGIEDLKKFLARDGIVCRYNDDQRFFVGWLVFKIAVCCYQTIEQSKRVTSEVLRVLKKPRKYEKDVGFASDWWDYLTELSPVDVLRVYALKNIGGESKELAIKRLNFVLFEHTSEKVKIEVQVMRQLQGNLILRLKEEGVSENMFRVLGEVVFHVANEMLSSEEDKWFDLWSYIGSECKTEFKKAVYVFQCLTMWLEDKEFVIPAVDNLLPEITRRLKHPLVDESCWALAFVGAFCAMIHLVEMSDRVETVKEVLCIMVGSVRELVGRRMEVGFVRRGFRDVESVVKKELKWYSASEYRFVKGLLRRLYEIKGMEMESKIVLWRINKIVERGVKDVVKEYPKGWLDWLKKPEA</sequence>
<feature type="domain" description="DUF577" evidence="1">
    <location>
        <begin position="100"/>
        <end position="254"/>
    </location>
</feature>
<dbReference type="Pfam" id="PF04510">
    <property type="entry name" value="DUF577"/>
    <property type="match status" value="2"/>
</dbReference>
<reference evidence="2" key="1">
    <citation type="submission" date="2020-01" db="EMBL/GenBank/DDBJ databases">
        <authorList>
            <person name="Mishra B."/>
        </authorList>
    </citation>
    <scope>NUCLEOTIDE SEQUENCE [LARGE SCALE GENOMIC DNA]</scope>
</reference>
<dbReference type="EMBL" id="CACVBM020001607">
    <property type="protein sequence ID" value="CAA7055760.1"/>
    <property type="molecule type" value="Genomic_DNA"/>
</dbReference>
<dbReference type="AlphaFoldDB" id="A0A6D2L374"/>
<dbReference type="InterPro" id="IPR007598">
    <property type="entry name" value="DUF577"/>
</dbReference>
<dbReference type="SUPFAM" id="SSF48371">
    <property type="entry name" value="ARM repeat"/>
    <property type="match status" value="1"/>
</dbReference>
<evidence type="ECO:0000259" key="1">
    <source>
        <dbReference type="Pfam" id="PF04510"/>
    </source>
</evidence>
<dbReference type="Proteomes" id="UP000467841">
    <property type="component" value="Unassembled WGS sequence"/>
</dbReference>
<dbReference type="OrthoDB" id="1064002at2759"/>
<dbReference type="InterPro" id="IPR016024">
    <property type="entry name" value="ARM-type_fold"/>
</dbReference>
<dbReference type="PANTHER" id="PTHR31861">
    <property type="entry name" value="OS10G0507500 PROTEIN"/>
    <property type="match status" value="1"/>
</dbReference>
<feature type="domain" description="DUF577" evidence="1">
    <location>
        <begin position="358"/>
        <end position="529"/>
    </location>
</feature>
<evidence type="ECO:0000313" key="3">
    <source>
        <dbReference type="Proteomes" id="UP000467841"/>
    </source>
</evidence>
<accession>A0A6D2L374</accession>
<proteinExistence type="predicted"/>
<keyword evidence="3" id="KW-1185">Reference proteome</keyword>